<keyword evidence="2" id="KW-0732">Signal</keyword>
<feature type="transmembrane region" description="Helical" evidence="1">
    <location>
        <begin position="39"/>
        <end position="60"/>
    </location>
</feature>
<name>A0A8T0MTK0_PANVG</name>
<reference evidence="3" key="1">
    <citation type="submission" date="2020-05" db="EMBL/GenBank/DDBJ databases">
        <title>WGS assembly of Panicum virgatum.</title>
        <authorList>
            <person name="Lovell J.T."/>
            <person name="Jenkins J."/>
            <person name="Shu S."/>
            <person name="Juenger T.E."/>
            <person name="Schmutz J."/>
        </authorList>
    </citation>
    <scope>NUCLEOTIDE SEQUENCE</scope>
    <source>
        <strain evidence="3">AP13</strain>
    </source>
</reference>
<evidence type="ECO:0000256" key="2">
    <source>
        <dbReference type="SAM" id="SignalP"/>
    </source>
</evidence>
<organism evidence="3 4">
    <name type="scientific">Panicum virgatum</name>
    <name type="common">Blackwell switchgrass</name>
    <dbReference type="NCBI Taxonomy" id="38727"/>
    <lineage>
        <taxon>Eukaryota</taxon>
        <taxon>Viridiplantae</taxon>
        <taxon>Streptophyta</taxon>
        <taxon>Embryophyta</taxon>
        <taxon>Tracheophyta</taxon>
        <taxon>Spermatophyta</taxon>
        <taxon>Magnoliopsida</taxon>
        <taxon>Liliopsida</taxon>
        <taxon>Poales</taxon>
        <taxon>Poaceae</taxon>
        <taxon>PACMAD clade</taxon>
        <taxon>Panicoideae</taxon>
        <taxon>Panicodae</taxon>
        <taxon>Paniceae</taxon>
        <taxon>Panicinae</taxon>
        <taxon>Panicum</taxon>
        <taxon>Panicum sect. Hiantes</taxon>
    </lineage>
</organism>
<gene>
    <name evidence="3" type="ORF">PVAP13_9NG407614</name>
</gene>
<dbReference type="Proteomes" id="UP000823388">
    <property type="component" value="Chromosome 9N"/>
</dbReference>
<proteinExistence type="predicted"/>
<feature type="transmembrane region" description="Helical" evidence="1">
    <location>
        <begin position="80"/>
        <end position="98"/>
    </location>
</feature>
<keyword evidence="1" id="KW-1133">Transmembrane helix</keyword>
<dbReference type="AlphaFoldDB" id="A0A8T0MTK0"/>
<comment type="caution">
    <text evidence="3">The sequence shown here is derived from an EMBL/GenBank/DDBJ whole genome shotgun (WGS) entry which is preliminary data.</text>
</comment>
<evidence type="ECO:0000256" key="1">
    <source>
        <dbReference type="SAM" id="Phobius"/>
    </source>
</evidence>
<dbReference type="EMBL" id="CM029054">
    <property type="protein sequence ID" value="KAG2538364.1"/>
    <property type="molecule type" value="Genomic_DNA"/>
</dbReference>
<feature type="signal peptide" evidence="2">
    <location>
        <begin position="1"/>
        <end position="16"/>
    </location>
</feature>
<feature type="chain" id="PRO_5035838884" evidence="2">
    <location>
        <begin position="17"/>
        <end position="111"/>
    </location>
</feature>
<keyword evidence="1" id="KW-0472">Membrane</keyword>
<sequence>MAALLFWNKFLRLVFHSVGFYSDAGGGRRRKKLSGSGRFASGGFSPDLGGFYVGVCYSAIQPGMVRLLVARCRWMAMGYAVAWWVALCFFLAACWRVLQGCGQGSMGRVPG</sequence>
<keyword evidence="4" id="KW-1185">Reference proteome</keyword>
<accession>A0A8T0MTK0</accession>
<protein>
    <submittedName>
        <fullName evidence="3">Uncharacterized protein</fullName>
    </submittedName>
</protein>
<evidence type="ECO:0000313" key="4">
    <source>
        <dbReference type="Proteomes" id="UP000823388"/>
    </source>
</evidence>
<evidence type="ECO:0000313" key="3">
    <source>
        <dbReference type="EMBL" id="KAG2538364.1"/>
    </source>
</evidence>
<keyword evidence="1" id="KW-0812">Transmembrane</keyword>